<comment type="similarity">
    <text evidence="1">Belongs to the class IV-like SAM-binding methyltransferase superfamily. RNA methyltransferase TrmH family.</text>
</comment>
<feature type="compositionally biased region" description="Basic and acidic residues" evidence="4">
    <location>
        <begin position="14"/>
        <end position="24"/>
    </location>
</feature>
<evidence type="ECO:0000313" key="7">
    <source>
        <dbReference type="Proteomes" id="UP001525890"/>
    </source>
</evidence>
<dbReference type="EMBL" id="JAMXFF010000008">
    <property type="protein sequence ID" value="MCT7966206.1"/>
    <property type="molecule type" value="Genomic_DNA"/>
</dbReference>
<evidence type="ECO:0000256" key="4">
    <source>
        <dbReference type="SAM" id="MobiDB-lite"/>
    </source>
</evidence>
<keyword evidence="7" id="KW-1185">Reference proteome</keyword>
<dbReference type="Proteomes" id="UP001525890">
    <property type="component" value="Unassembled WGS sequence"/>
</dbReference>
<evidence type="ECO:0000256" key="1">
    <source>
        <dbReference type="ARBA" id="ARBA00007228"/>
    </source>
</evidence>
<dbReference type="PANTHER" id="PTHR46429">
    <property type="entry name" value="23S RRNA (GUANOSINE-2'-O-)-METHYLTRANSFERASE RLMB"/>
    <property type="match status" value="1"/>
</dbReference>
<dbReference type="Pfam" id="PF08032">
    <property type="entry name" value="SpoU_sub_bind"/>
    <property type="match status" value="1"/>
</dbReference>
<dbReference type="SUPFAM" id="SSF55315">
    <property type="entry name" value="L30e-like"/>
    <property type="match status" value="1"/>
</dbReference>
<dbReference type="InterPro" id="IPR029026">
    <property type="entry name" value="tRNA_m1G_MTases_N"/>
</dbReference>
<proteinExistence type="inferred from homology"/>
<evidence type="ECO:0000313" key="6">
    <source>
        <dbReference type="EMBL" id="MCT7966206.1"/>
    </source>
</evidence>
<dbReference type="CDD" id="cd18103">
    <property type="entry name" value="SpoU-like_RlmB"/>
    <property type="match status" value="1"/>
</dbReference>
<dbReference type="SUPFAM" id="SSF75217">
    <property type="entry name" value="alpha/beta knot"/>
    <property type="match status" value="1"/>
</dbReference>
<comment type="caution">
    <text evidence="6">The sequence shown here is derived from an EMBL/GenBank/DDBJ whole genome shotgun (WGS) entry which is preliminary data.</text>
</comment>
<sequence length="379" mass="41577">MPGKPENLKPSVRSKRESYPKKDSGQGSSYPKKDSGQGSSYPKKDYGQSSSYPKKDSGQGSSYPKKDSGQGSSYPKKDYGQGSSYPKKDGKSRKSFPPGSAQPALDPDTDLKDMIYGRHTVLSALEGERQLHRVWITAQLRYDPRFHTAIATAKATGTVIDEVDYRRLDLLTHGENHQGVAAQVSPYTYWELPDLIANALKVSDRPVLLMGDGINDPHNLGAMIRTAEAIGAQGMVIPQRRAVGITSTVMKVAAGALEFFPVARVINLSRALEELKEAGFWIYGTAANAPSAVSSIEFSRPTVLVVGSEGEGLNLLTQRHCDELISIPLQGKIPSLNVSVATGMALYEIFRQRWTQRPNMGNVKKNTVEKINTREYKEM</sequence>
<gene>
    <name evidence="6" type="primary">rlmB</name>
    <name evidence="6" type="ORF">NG799_07650</name>
</gene>
<dbReference type="Gene3D" id="3.40.1280.10">
    <property type="match status" value="1"/>
</dbReference>
<evidence type="ECO:0000259" key="5">
    <source>
        <dbReference type="SMART" id="SM00967"/>
    </source>
</evidence>
<dbReference type="NCBIfam" id="TIGR00186">
    <property type="entry name" value="rRNA_methyl_3"/>
    <property type="match status" value="1"/>
</dbReference>
<reference evidence="6 7" key="1">
    <citation type="journal article" date="2022" name="Front. Microbiol.">
        <title>High genomic differentiation and limited gene flow indicate recent cryptic speciation within the genus Laspinema (cyanobacteria).</title>
        <authorList>
            <person name="Stanojkovic A."/>
            <person name="Skoupy S."/>
            <person name="Skaloud P."/>
            <person name="Dvorak P."/>
        </authorList>
    </citation>
    <scope>NUCLEOTIDE SEQUENCE [LARGE SCALE GENOMIC DNA]</scope>
    <source>
        <strain evidence="6 7">D2a</strain>
    </source>
</reference>
<feature type="region of interest" description="Disordered" evidence="4">
    <location>
        <begin position="1"/>
        <end position="111"/>
    </location>
</feature>
<name>A0ABT2MN82_9CYAN</name>
<dbReference type="InterPro" id="IPR001537">
    <property type="entry name" value="SpoU_MeTrfase"/>
</dbReference>
<dbReference type="Pfam" id="PF00588">
    <property type="entry name" value="SpoU_methylase"/>
    <property type="match status" value="1"/>
</dbReference>
<keyword evidence="2" id="KW-0489">Methyltransferase</keyword>
<dbReference type="SMART" id="SM00967">
    <property type="entry name" value="SpoU_sub_bind"/>
    <property type="match status" value="1"/>
</dbReference>
<organism evidence="6 7">
    <name type="scientific">Laspinema palackyanum D2a</name>
    <dbReference type="NCBI Taxonomy" id="2953684"/>
    <lineage>
        <taxon>Bacteria</taxon>
        <taxon>Bacillati</taxon>
        <taxon>Cyanobacteriota</taxon>
        <taxon>Cyanophyceae</taxon>
        <taxon>Oscillatoriophycideae</taxon>
        <taxon>Oscillatoriales</taxon>
        <taxon>Laspinemataceae</taxon>
        <taxon>Laspinema</taxon>
        <taxon>Laspinema palackyanum</taxon>
    </lineage>
</organism>
<dbReference type="InterPro" id="IPR013123">
    <property type="entry name" value="SpoU_subst-bd"/>
</dbReference>
<keyword evidence="3" id="KW-0808">Transferase</keyword>
<accession>A0ABT2MN82</accession>
<dbReference type="InterPro" id="IPR029064">
    <property type="entry name" value="Ribosomal_eL30-like_sf"/>
</dbReference>
<evidence type="ECO:0000256" key="2">
    <source>
        <dbReference type="ARBA" id="ARBA00022603"/>
    </source>
</evidence>
<dbReference type="Gene3D" id="3.30.1330.30">
    <property type="match status" value="1"/>
</dbReference>
<dbReference type="PANTHER" id="PTHR46429:SF1">
    <property type="entry name" value="23S RRNA (GUANOSINE-2'-O-)-METHYLTRANSFERASE RLMB"/>
    <property type="match status" value="1"/>
</dbReference>
<feature type="domain" description="RNA 2-O ribose methyltransferase substrate binding" evidence="5">
    <location>
        <begin position="114"/>
        <end position="190"/>
    </location>
</feature>
<protein>
    <submittedName>
        <fullName evidence="6">23S rRNA (Guanosine(2251)-2'-O)-methyltransferase RlmB</fullName>
    </submittedName>
</protein>
<feature type="compositionally biased region" description="Polar residues" evidence="4">
    <location>
        <begin position="47"/>
        <end position="62"/>
    </location>
</feature>
<dbReference type="InterPro" id="IPR029028">
    <property type="entry name" value="Alpha/beta_knot_MTases"/>
</dbReference>
<dbReference type="InterPro" id="IPR004441">
    <property type="entry name" value="rRNA_MeTrfase_TrmH"/>
</dbReference>
<evidence type="ECO:0000256" key="3">
    <source>
        <dbReference type="ARBA" id="ARBA00022679"/>
    </source>
</evidence>